<comment type="subcellular location">
    <subcellularLocation>
        <location evidence="1 5">Nucleus envelope</location>
    </subcellularLocation>
</comment>
<dbReference type="Gene3D" id="6.10.250.2880">
    <property type="match status" value="1"/>
</dbReference>
<evidence type="ECO:0000256" key="4">
    <source>
        <dbReference type="ARBA" id="ARBA00038443"/>
    </source>
</evidence>
<evidence type="ECO:0000256" key="1">
    <source>
        <dbReference type="ARBA" id="ARBA00004259"/>
    </source>
</evidence>
<dbReference type="Proteomes" id="UP000006790">
    <property type="component" value="Chromosome 4"/>
</dbReference>
<organism evidence="9 10">
    <name type="scientific">Eremothecium cymbalariae (strain CBS 270.75 / DBVPG 7215 / KCTC 17166 / NRRL Y-17582)</name>
    <name type="common">Yeast</name>
    <dbReference type="NCBI Taxonomy" id="931890"/>
    <lineage>
        <taxon>Eukaryota</taxon>
        <taxon>Fungi</taxon>
        <taxon>Dikarya</taxon>
        <taxon>Ascomycota</taxon>
        <taxon>Saccharomycotina</taxon>
        <taxon>Saccharomycetes</taxon>
        <taxon>Saccharomycetales</taxon>
        <taxon>Saccharomycetaceae</taxon>
        <taxon>Eremothecium</taxon>
    </lineage>
</organism>
<comment type="similarity">
    <text evidence="4 5">Belongs to the SAC3 family.</text>
</comment>
<sequence length="1376" mass="156182">MASVGSLNPLANAFKKKSFKNTGRNIKNRTQNRLKVNNGDDNREQHVDSQSQKQGEHLYVTKHKRLIIPKISQEDDCKIGPLLNGADPGSMGFQSNTRHKNRELPRYLLHQAPILHSKSFTPDAWDVANQKKMLSLENAISDVSELWETLKKIRDVERKIMEQKGLVDRADSAKDLNDAIVFQGTCPDMCPIFERARRSVENNVVRYEKEHPDDKKISRVKALKVFSRPAAAAVPPLPSDVRPPHVLVKTLDYIVENIIQHLPECESFLWDRMRSIRQDFTYQNYCGPEAVDCNERIVRIHLLILHVMVKADVEYIRQQELEQLHKALITLSEIYEEVRQQGGSCPNEAEFRAYALLSKIRDPEYDRVIQGLPSEIFHNDLVQLAICFRRVISNTSYMERGHIKTENSLNLYLRFFQLIKSGQVPFLMCSFLEVYVNEVRFSAMKALSLTISKRQKNIPFNYFIESLLFNNVDELLSFCRYYSIDTDDSGVSLKSLKHHSHLIPETKPLKQSYLTSVEEKLKSVSLVTLINSGKPNVGILSENSNALLTKAVKIEVTPEPIQVSSEAKTEDIVAGSQLASSSLLPLPGIDEQHVSDPQPTRHTFQLMQNANDGSERLEHFTSNPLDSSTVPHEGRSSNTPFTGIQPFTASFPFSADNHTPQKSLEETIKTNKTRPSAQEQYQEKHEQNTEDKNLASNRNSDETEHVIFEELEQLKEQKEIRNEYVVKQLSDALIGDVVGTKLSSLIKDEFRRKEQKRLQIKTLSEALFNAFIHETLYFIYAESKSDLFYERHVLRKVFKKWFTKYQSSKLERESRLKHKEELQQVGKQLGIPFLKRPRTSDSHNSSTSIIQANSSFMKTPKAWVYTPVATETNHFSTPVRRNSALWLPIDLKEEYCNRISVSEELIAHSDLASNADHKQDSVGLYVYSKNWNSISGSWLLSKFSLNDRTSFVSSNRAVKLSVIKLSNDYNPSKFSTLQLLVFNTGVTDSDIFDLEMKMKQDGEKLIELVHGIALNTNYRFSLLIVFWVSAENPWDDNVIAKYLKLNTIARLFGTIIQSIELCKMNNDRPDEILLRGLVKIAENFRFELTERGAYNRSIMRRNLAGAGGFSHMNLTEPLSDLDEKLHKMIELEKRKHDAYKNRKSLYAHLQNHINASPKLKKTKLPVLLSENHKNRSKTPQRILPHWRSLSESPGSSLTSISSHLAGKVKHLPPSIPTYGTPSQLAPSPSSGDNKLIFQTPSAAILGGSSTSIPIAGTANTSGLSNITIAPPLMTPITQTVLETPPPKERQNYVNNNYDPNVGTDSFINKNQSESAGVTPGSMVLREAPKIIRCGFRIMSQTSEPPQESSPDNREQVPDSVLELKDLIASVKSKLKK</sequence>
<gene>
    <name evidence="9" type="ordered locus">Ecym_4232</name>
</gene>
<feature type="region of interest" description="Disordered" evidence="6">
    <location>
        <begin position="665"/>
        <end position="701"/>
    </location>
</feature>
<dbReference type="OMA" id="FQGTCLD"/>
<dbReference type="PIRSF" id="PIRSF037320">
    <property type="entry name" value="mRNA_export_factor_Sac3"/>
    <property type="match status" value="1"/>
</dbReference>
<dbReference type="HOGENOM" id="CLU_006094_0_0_1"/>
<dbReference type="RefSeq" id="XP_003646116.1">
    <property type="nucleotide sequence ID" value="XM_003646068.1"/>
</dbReference>
<dbReference type="GO" id="GO:0042274">
    <property type="term" value="P:ribosomal small subunit biogenesis"/>
    <property type="evidence" value="ECO:0007669"/>
    <property type="project" value="UniProtKB-UniRule"/>
</dbReference>
<reference evidence="10" key="1">
    <citation type="journal article" date="2012" name="G3 (Bethesda)">
        <title>Pichia sorbitophila, an interspecies yeast hybrid reveals early steps of genome resolution following polyploidization.</title>
        <authorList>
            <person name="Leh Louis V."/>
            <person name="Despons L."/>
            <person name="Friedrich A."/>
            <person name="Martin T."/>
            <person name="Durrens P."/>
            <person name="Casaregola S."/>
            <person name="Neuveglise C."/>
            <person name="Fairhead C."/>
            <person name="Marck C."/>
            <person name="Cruz J.A."/>
            <person name="Straub M.L."/>
            <person name="Kugler V."/>
            <person name="Sacerdot C."/>
            <person name="Uzunov Z."/>
            <person name="Thierry A."/>
            <person name="Weiss S."/>
            <person name="Bleykasten C."/>
            <person name="De Montigny J."/>
            <person name="Jacques N."/>
            <person name="Jung P."/>
            <person name="Lemaire M."/>
            <person name="Mallet S."/>
            <person name="Morel G."/>
            <person name="Richard G.F."/>
            <person name="Sarkar A."/>
            <person name="Savel G."/>
            <person name="Schacherer J."/>
            <person name="Seret M.L."/>
            <person name="Talla E."/>
            <person name="Samson G."/>
            <person name="Jubin C."/>
            <person name="Poulain J."/>
            <person name="Vacherie B."/>
            <person name="Barbe V."/>
            <person name="Pelletier E."/>
            <person name="Sherman D.J."/>
            <person name="Westhof E."/>
            <person name="Weissenbach J."/>
            <person name="Baret P.V."/>
            <person name="Wincker P."/>
            <person name="Gaillardin C."/>
            <person name="Dujon B."/>
            <person name="Souciet J.L."/>
        </authorList>
    </citation>
    <scope>NUCLEOTIDE SEQUENCE [LARGE SCALE GENOMIC DNA]</scope>
    <source>
        <strain evidence="10">CBS 270.75 / DBVPG 7215 / KCTC 17166 / NRRL Y-17582</strain>
    </source>
</reference>
<dbReference type="GO" id="GO:0006406">
    <property type="term" value="P:mRNA export from nucleus"/>
    <property type="evidence" value="ECO:0007669"/>
    <property type="project" value="UniProtKB-UniRule"/>
</dbReference>
<keyword evidence="10" id="KW-1185">Reference proteome</keyword>
<proteinExistence type="inferred from homology"/>
<dbReference type="eggNOG" id="KOG1860">
    <property type="taxonomic scope" value="Eukaryota"/>
</dbReference>
<dbReference type="Pfam" id="PF03399">
    <property type="entry name" value="SAC3_GANP"/>
    <property type="match status" value="1"/>
</dbReference>
<feature type="region of interest" description="Disordered" evidence="6">
    <location>
        <begin position="1338"/>
        <end position="1358"/>
    </location>
</feature>
<dbReference type="PANTHER" id="PTHR12436">
    <property type="entry name" value="80 KDA MCM3-ASSOCIATED PROTEIN"/>
    <property type="match status" value="1"/>
</dbReference>
<evidence type="ECO:0000256" key="5">
    <source>
        <dbReference type="PIRNR" id="PIRNR037320"/>
    </source>
</evidence>
<dbReference type="GO" id="GO:0006611">
    <property type="term" value="P:protein export from nucleus"/>
    <property type="evidence" value="ECO:0007669"/>
    <property type="project" value="EnsemblFungi"/>
</dbReference>
<dbReference type="FunFam" id="1.25.40.990:FF:000008">
    <property type="entry name" value="Nuclear mRNA export protein SAC3"/>
    <property type="match status" value="1"/>
</dbReference>
<dbReference type="GO" id="GO:0000278">
    <property type="term" value="P:mitotic cell cycle"/>
    <property type="evidence" value="ECO:0007669"/>
    <property type="project" value="EnsemblFungi"/>
</dbReference>
<dbReference type="InterPro" id="IPR017173">
    <property type="entry name" value="Sac3"/>
</dbReference>
<dbReference type="Gene3D" id="1.25.40.990">
    <property type="match status" value="1"/>
</dbReference>
<dbReference type="GO" id="GO:0070390">
    <property type="term" value="C:transcription export complex 2"/>
    <property type="evidence" value="ECO:0007669"/>
    <property type="project" value="UniProtKB-UniRule"/>
</dbReference>
<feature type="compositionally biased region" description="Basic and acidic residues" evidence="6">
    <location>
        <begin position="681"/>
        <end position="701"/>
    </location>
</feature>
<dbReference type="Pfam" id="PF12209">
    <property type="entry name" value="SAC3"/>
    <property type="match status" value="1"/>
</dbReference>
<dbReference type="GeneID" id="11469414"/>
<feature type="domain" description="SAC3 helical" evidence="8">
    <location>
        <begin position="726"/>
        <end position="799"/>
    </location>
</feature>
<dbReference type="EMBL" id="CP002500">
    <property type="protein sequence ID" value="AET39299.1"/>
    <property type="molecule type" value="Genomic_DNA"/>
</dbReference>
<feature type="region of interest" description="Disordered" evidence="6">
    <location>
        <begin position="15"/>
        <end position="54"/>
    </location>
</feature>
<dbReference type="InterPro" id="IPR045107">
    <property type="entry name" value="SAC3/GANP/THP3"/>
</dbReference>
<evidence type="ECO:0000313" key="9">
    <source>
        <dbReference type="EMBL" id="AET39299.1"/>
    </source>
</evidence>
<feature type="compositionally biased region" description="Low complexity" evidence="6">
    <location>
        <begin position="1339"/>
        <end position="1349"/>
    </location>
</feature>
<evidence type="ECO:0000313" key="10">
    <source>
        <dbReference type="Proteomes" id="UP000006790"/>
    </source>
</evidence>
<accession>G8JTE6</accession>
<evidence type="ECO:0000256" key="3">
    <source>
        <dbReference type="ARBA" id="ARBA00023242"/>
    </source>
</evidence>
<evidence type="ECO:0000259" key="7">
    <source>
        <dbReference type="Pfam" id="PF03399"/>
    </source>
</evidence>
<protein>
    <recommendedName>
        <fullName evidence="5">Nuclear mRNA export factor</fullName>
    </recommendedName>
</protein>
<dbReference type="GO" id="GO:0005737">
    <property type="term" value="C:cytoplasm"/>
    <property type="evidence" value="ECO:0007669"/>
    <property type="project" value="TreeGrafter"/>
</dbReference>
<dbReference type="KEGG" id="erc:Ecym_4232"/>
<dbReference type="InParanoid" id="G8JTE6"/>
<dbReference type="GO" id="GO:0071028">
    <property type="term" value="P:nuclear mRNA surveillance"/>
    <property type="evidence" value="ECO:0007669"/>
    <property type="project" value="EnsemblFungi"/>
</dbReference>
<evidence type="ECO:0000256" key="6">
    <source>
        <dbReference type="SAM" id="MobiDB-lite"/>
    </source>
</evidence>
<dbReference type="GO" id="GO:0030029">
    <property type="term" value="P:actin filament-based process"/>
    <property type="evidence" value="ECO:0007669"/>
    <property type="project" value="EnsemblFungi"/>
</dbReference>
<dbReference type="OrthoDB" id="264795at2759"/>
<dbReference type="GO" id="GO:0044614">
    <property type="term" value="C:nuclear pore cytoplasmic filaments"/>
    <property type="evidence" value="ECO:0007669"/>
    <property type="project" value="EnsemblFungi"/>
</dbReference>
<dbReference type="InterPro" id="IPR024293">
    <property type="entry name" value="SAC3_helical"/>
</dbReference>
<dbReference type="GO" id="GO:0000973">
    <property type="term" value="P:post-transcriptional tethering of RNA polymerase II gene DNA at nuclear periphery"/>
    <property type="evidence" value="ECO:0007669"/>
    <property type="project" value="EnsemblFungi"/>
</dbReference>
<evidence type="ECO:0000256" key="2">
    <source>
        <dbReference type="ARBA" id="ARBA00022553"/>
    </source>
</evidence>
<name>G8JTE6_ERECY</name>
<keyword evidence="2" id="KW-0597">Phosphoprotein</keyword>
<keyword evidence="3 5" id="KW-0539">Nucleus</keyword>
<dbReference type="FunCoup" id="G8JTE6">
    <property type="interactions" value="159"/>
</dbReference>
<feature type="domain" description="SAC3/GANP/THP3 conserved" evidence="7">
    <location>
        <begin position="189"/>
        <end position="487"/>
    </location>
</feature>
<dbReference type="InterPro" id="IPR005062">
    <property type="entry name" value="SAC3/GANP/THP3_conserved"/>
</dbReference>
<dbReference type="STRING" id="931890.G8JTE6"/>
<dbReference type="PANTHER" id="PTHR12436:SF3">
    <property type="entry name" value="GERMINAL-CENTER ASSOCIATED NUCLEAR PROTEIN"/>
    <property type="match status" value="1"/>
</dbReference>
<dbReference type="GO" id="GO:0006283">
    <property type="term" value="P:transcription-coupled nucleotide-excision repair"/>
    <property type="evidence" value="ECO:0007669"/>
    <property type="project" value="EnsemblFungi"/>
</dbReference>
<feature type="compositionally biased region" description="Basic and acidic residues" evidence="6">
    <location>
        <begin position="38"/>
        <end position="47"/>
    </location>
</feature>
<dbReference type="GO" id="GO:0031124">
    <property type="term" value="P:mRNA 3'-end processing"/>
    <property type="evidence" value="ECO:0007669"/>
    <property type="project" value="EnsemblFungi"/>
</dbReference>
<evidence type="ECO:0000259" key="8">
    <source>
        <dbReference type="Pfam" id="PF12209"/>
    </source>
</evidence>